<dbReference type="AlphaFoldDB" id="A0A8B6BUN9"/>
<dbReference type="InterPro" id="IPR031148">
    <property type="entry name" value="Plexin"/>
</dbReference>
<evidence type="ECO:0000259" key="1">
    <source>
        <dbReference type="Pfam" id="PF01833"/>
    </source>
</evidence>
<proteinExistence type="predicted"/>
<dbReference type="Pfam" id="PF01833">
    <property type="entry name" value="TIG"/>
    <property type="match status" value="2"/>
</dbReference>
<name>A0A8B6BUN9_MYTGA</name>
<accession>A0A8B6BUN9</accession>
<keyword evidence="3" id="KW-1185">Reference proteome</keyword>
<dbReference type="GO" id="GO:0005886">
    <property type="term" value="C:plasma membrane"/>
    <property type="evidence" value="ECO:0007669"/>
    <property type="project" value="TreeGrafter"/>
</dbReference>
<dbReference type="PANTHER" id="PTHR22625:SF70">
    <property type="entry name" value="PLEXIN A, ISOFORM A"/>
    <property type="match status" value="1"/>
</dbReference>
<dbReference type="GO" id="GO:0030334">
    <property type="term" value="P:regulation of cell migration"/>
    <property type="evidence" value="ECO:0007669"/>
    <property type="project" value="TreeGrafter"/>
</dbReference>
<dbReference type="EMBL" id="UYJE01000683">
    <property type="protein sequence ID" value="VDH95335.1"/>
    <property type="molecule type" value="Genomic_DNA"/>
</dbReference>
<evidence type="ECO:0000313" key="2">
    <source>
        <dbReference type="EMBL" id="VDH95335.1"/>
    </source>
</evidence>
<dbReference type="InterPro" id="IPR002909">
    <property type="entry name" value="IPT_dom"/>
</dbReference>
<dbReference type="InterPro" id="IPR014756">
    <property type="entry name" value="Ig_E-set"/>
</dbReference>
<dbReference type="InterPro" id="IPR013783">
    <property type="entry name" value="Ig-like_fold"/>
</dbReference>
<dbReference type="Gene3D" id="2.60.40.10">
    <property type="entry name" value="Immunoglobulins"/>
    <property type="match status" value="2"/>
</dbReference>
<feature type="non-terminal residue" evidence="2">
    <location>
        <position position="1"/>
    </location>
</feature>
<organism evidence="2 3">
    <name type="scientific">Mytilus galloprovincialis</name>
    <name type="common">Mediterranean mussel</name>
    <dbReference type="NCBI Taxonomy" id="29158"/>
    <lineage>
        <taxon>Eukaryota</taxon>
        <taxon>Metazoa</taxon>
        <taxon>Spiralia</taxon>
        <taxon>Lophotrochozoa</taxon>
        <taxon>Mollusca</taxon>
        <taxon>Bivalvia</taxon>
        <taxon>Autobranchia</taxon>
        <taxon>Pteriomorphia</taxon>
        <taxon>Mytilida</taxon>
        <taxon>Mytiloidea</taxon>
        <taxon>Mytilidae</taxon>
        <taxon>Mytilinae</taxon>
        <taxon>Mytilus</taxon>
    </lineage>
</organism>
<feature type="domain" description="IPT/TIG" evidence="1">
    <location>
        <begin position="121"/>
        <end position="203"/>
    </location>
</feature>
<gene>
    <name evidence="2" type="ORF">MGAL_10B013290</name>
</gene>
<dbReference type="CDD" id="cd00102">
    <property type="entry name" value="IPT"/>
    <property type="match status" value="1"/>
</dbReference>
<dbReference type="Proteomes" id="UP000596742">
    <property type="component" value="Unassembled WGS sequence"/>
</dbReference>
<dbReference type="SUPFAM" id="SSF81296">
    <property type="entry name" value="E set domains"/>
    <property type="match status" value="1"/>
</dbReference>
<dbReference type="PANTHER" id="PTHR22625">
    <property type="entry name" value="PLEXIN"/>
    <property type="match status" value="1"/>
</dbReference>
<comment type="caution">
    <text evidence="2">The sequence shown here is derived from an EMBL/GenBank/DDBJ whole genome shotgun (WGS) entry which is preliminary data.</text>
</comment>
<reference evidence="2" key="1">
    <citation type="submission" date="2018-11" db="EMBL/GenBank/DDBJ databases">
        <authorList>
            <person name="Alioto T."/>
            <person name="Alioto T."/>
        </authorList>
    </citation>
    <scope>NUCLEOTIDE SEQUENCE</scope>
</reference>
<protein>
    <recommendedName>
        <fullName evidence="1">IPT/TIG domain-containing protein</fullName>
    </recommendedName>
</protein>
<sequence>MKEVFRDFHTDNTNIHFNILVPFGTIVQNKNGDFRCQINGTAAIGTVNNKTNLCNINIQNLYADNYTFEITYEDVVIASANIEFYNCQHIRKCKICIRARCYWDPMTLSCGGTESYSTVYISPSSGPINGGTLLTVFTNREINDDDIIIINIDEDNCTVNNITEDNCSLSCITGNVSKSTNGTIHVSVNNSLISLGNDTSFTYKDPRIDDFNPRKGIITGKTTITIRGKNLAFKGRDRYKIKLCDNNDNVTCIECRLFEK</sequence>
<dbReference type="GO" id="GO:0017154">
    <property type="term" value="F:semaphorin receptor activity"/>
    <property type="evidence" value="ECO:0007669"/>
    <property type="project" value="InterPro"/>
</dbReference>
<feature type="domain" description="IPT/TIG" evidence="1">
    <location>
        <begin position="206"/>
        <end position="247"/>
    </location>
</feature>
<evidence type="ECO:0000313" key="3">
    <source>
        <dbReference type="Proteomes" id="UP000596742"/>
    </source>
</evidence>
<dbReference type="GO" id="GO:0002116">
    <property type="term" value="C:semaphorin receptor complex"/>
    <property type="evidence" value="ECO:0007669"/>
    <property type="project" value="TreeGrafter"/>
</dbReference>